<gene>
    <name evidence="2" type="ORF">Theba_1000</name>
</gene>
<dbReference type="InterPro" id="IPR015795">
    <property type="entry name" value="Pyrv_Knase_C"/>
</dbReference>
<dbReference type="Proteomes" id="UP000002881">
    <property type="component" value="Chromosome"/>
</dbReference>
<dbReference type="GeneID" id="87106831"/>
<feature type="domain" description="Pyruvate kinase C-terminal" evidence="1">
    <location>
        <begin position="20"/>
        <end position="158"/>
    </location>
</feature>
<dbReference type="EMBL" id="CP003532">
    <property type="protein sequence ID" value="AFK06706.1"/>
    <property type="molecule type" value="Genomic_DNA"/>
</dbReference>
<protein>
    <recommendedName>
        <fullName evidence="1">Pyruvate kinase C-terminal domain-containing protein</fullName>
    </recommendedName>
</protein>
<dbReference type="RefSeq" id="WP_006492738.1">
    <property type="nucleotide sequence ID" value="NC_017934.1"/>
</dbReference>
<sequence length="186" mass="20374">MTMYFSKSDEETTKTLLARIFERAEEKNIDKVILPSTSGVVARMAFDLVPDSVRLIIVTHSVGFREPDEDEFDPQVRKLYSGSRHSLLTVTHLFRGIEVAFAKANGGVYPLQIFATALRLFGQGTKVAVEIAIMAADAGIVRTDQWVISAGGTNHGIDTAFVLKPCHSTDLSIFKFGELIGIPSSL</sequence>
<proteinExistence type="predicted"/>
<keyword evidence="3" id="KW-1185">Reference proteome</keyword>
<dbReference type="KEGG" id="mpg:Theba_1000"/>
<name>I2F453_9BACT</name>
<evidence type="ECO:0000313" key="3">
    <source>
        <dbReference type="Proteomes" id="UP000002881"/>
    </source>
</evidence>
<dbReference type="STRING" id="660470.Theba_1000"/>
<dbReference type="SUPFAM" id="SSF52935">
    <property type="entry name" value="PK C-terminal domain-like"/>
    <property type="match status" value="1"/>
</dbReference>
<dbReference type="Pfam" id="PF02887">
    <property type="entry name" value="PK_C"/>
    <property type="match status" value="1"/>
</dbReference>
<accession>I2F453</accession>
<reference evidence="2 3" key="1">
    <citation type="journal article" date="2012" name="Genome Biol. Evol.">
        <title>Genome Sequence of the Mesophilic Thermotogales Bacterium Mesotoga prima MesG1.Ag.4.2 Reveals the Largest Thermotogales Genome To Date.</title>
        <authorList>
            <person name="Zhaxybayeva O."/>
            <person name="Swithers K.S."/>
            <person name="Foght J."/>
            <person name="Green A.G."/>
            <person name="Bruce D."/>
            <person name="Detter C."/>
            <person name="Han S."/>
            <person name="Teshima H."/>
            <person name="Han J."/>
            <person name="Woyke T."/>
            <person name="Pitluck S."/>
            <person name="Nolan M."/>
            <person name="Ivanova N."/>
            <person name="Pati A."/>
            <person name="Land M.L."/>
            <person name="Dlutek M."/>
            <person name="Doolittle W.F."/>
            <person name="Noll K.M."/>
            <person name="Nesbo C.L."/>
        </authorList>
    </citation>
    <scope>NUCLEOTIDE SEQUENCE [LARGE SCALE GENOMIC DNA]</scope>
    <source>
        <strain evidence="3">mesG1.Ag.4.2</strain>
    </source>
</reference>
<dbReference type="HOGENOM" id="CLU_095207_1_0_0"/>
<evidence type="ECO:0000259" key="1">
    <source>
        <dbReference type="Pfam" id="PF02887"/>
    </source>
</evidence>
<organism evidence="2 3">
    <name type="scientific">Mesotoga prima MesG1.Ag.4.2</name>
    <dbReference type="NCBI Taxonomy" id="660470"/>
    <lineage>
        <taxon>Bacteria</taxon>
        <taxon>Thermotogati</taxon>
        <taxon>Thermotogota</taxon>
        <taxon>Thermotogae</taxon>
        <taxon>Kosmotogales</taxon>
        <taxon>Kosmotogaceae</taxon>
        <taxon>Mesotoga</taxon>
    </lineage>
</organism>
<evidence type="ECO:0000313" key="2">
    <source>
        <dbReference type="EMBL" id="AFK06706.1"/>
    </source>
</evidence>
<dbReference type="eggNOG" id="COG1751">
    <property type="taxonomic scope" value="Bacteria"/>
</dbReference>
<dbReference type="Gene3D" id="3.40.1380.20">
    <property type="entry name" value="Pyruvate kinase, C-terminal domain"/>
    <property type="match status" value="1"/>
</dbReference>
<dbReference type="InterPro" id="IPR036918">
    <property type="entry name" value="Pyrv_Knase_C_sf"/>
</dbReference>
<dbReference type="AlphaFoldDB" id="I2F453"/>